<dbReference type="KEGG" id="cci:CC1G_07447"/>
<proteinExistence type="predicted"/>
<dbReference type="InterPro" id="IPR040976">
    <property type="entry name" value="Pkinase_fungal"/>
</dbReference>
<evidence type="ECO:0000313" key="4">
    <source>
        <dbReference type="Proteomes" id="UP000001861"/>
    </source>
</evidence>
<feature type="compositionally biased region" description="Basic and acidic residues" evidence="1">
    <location>
        <begin position="916"/>
        <end position="925"/>
    </location>
</feature>
<feature type="compositionally biased region" description="Polar residues" evidence="1">
    <location>
        <begin position="103"/>
        <end position="112"/>
    </location>
</feature>
<gene>
    <name evidence="3" type="ORF">CC1G_07447</name>
</gene>
<dbReference type="AlphaFoldDB" id="A8NB76"/>
<name>A8NB76_COPC7</name>
<dbReference type="OrthoDB" id="3271139at2759"/>
<dbReference type="InParanoid" id="A8NB76"/>
<dbReference type="HOGENOM" id="CLU_011584_0_0_1"/>
<feature type="compositionally biased region" description="Basic and acidic residues" evidence="1">
    <location>
        <begin position="875"/>
        <end position="890"/>
    </location>
</feature>
<dbReference type="Gene3D" id="1.10.510.10">
    <property type="entry name" value="Transferase(Phosphotransferase) domain 1"/>
    <property type="match status" value="1"/>
</dbReference>
<evidence type="ECO:0000256" key="1">
    <source>
        <dbReference type="SAM" id="MobiDB-lite"/>
    </source>
</evidence>
<reference evidence="3 4" key="1">
    <citation type="journal article" date="2010" name="Proc. Natl. Acad. Sci. U.S.A.">
        <title>Insights into evolution of multicellular fungi from the assembled chromosomes of the mushroom Coprinopsis cinerea (Coprinus cinereus).</title>
        <authorList>
            <person name="Stajich J.E."/>
            <person name="Wilke S.K."/>
            <person name="Ahren D."/>
            <person name="Au C.H."/>
            <person name="Birren B.W."/>
            <person name="Borodovsky M."/>
            <person name="Burns C."/>
            <person name="Canback B."/>
            <person name="Casselton L.A."/>
            <person name="Cheng C.K."/>
            <person name="Deng J."/>
            <person name="Dietrich F.S."/>
            <person name="Fargo D.C."/>
            <person name="Farman M.L."/>
            <person name="Gathman A.C."/>
            <person name="Goldberg J."/>
            <person name="Guigo R."/>
            <person name="Hoegger P.J."/>
            <person name="Hooker J.B."/>
            <person name="Huggins A."/>
            <person name="James T.Y."/>
            <person name="Kamada T."/>
            <person name="Kilaru S."/>
            <person name="Kodira C."/>
            <person name="Kues U."/>
            <person name="Kupfer D."/>
            <person name="Kwan H.S."/>
            <person name="Lomsadze A."/>
            <person name="Li W."/>
            <person name="Lilly W.W."/>
            <person name="Ma L.J."/>
            <person name="Mackey A.J."/>
            <person name="Manning G."/>
            <person name="Martin F."/>
            <person name="Muraguchi H."/>
            <person name="Natvig D.O."/>
            <person name="Palmerini H."/>
            <person name="Ramesh M.A."/>
            <person name="Rehmeyer C.J."/>
            <person name="Roe B.A."/>
            <person name="Shenoy N."/>
            <person name="Stanke M."/>
            <person name="Ter-Hovhannisyan V."/>
            <person name="Tunlid A."/>
            <person name="Velagapudi R."/>
            <person name="Vision T.J."/>
            <person name="Zeng Q."/>
            <person name="Zolan M.E."/>
            <person name="Pukkila P.J."/>
        </authorList>
    </citation>
    <scope>NUCLEOTIDE SEQUENCE [LARGE SCALE GENOMIC DNA]</scope>
    <source>
        <strain evidence="4">Okayama-7 / 130 / ATCC MYA-4618 / FGSC 9003</strain>
    </source>
</reference>
<keyword evidence="4" id="KW-1185">Reference proteome</keyword>
<evidence type="ECO:0000313" key="3">
    <source>
        <dbReference type="EMBL" id="EAU89722.2"/>
    </source>
</evidence>
<dbReference type="PANTHER" id="PTHR38248">
    <property type="entry name" value="FUNK1 6"/>
    <property type="match status" value="1"/>
</dbReference>
<feature type="domain" description="Fungal-type protein kinase" evidence="2">
    <location>
        <begin position="293"/>
        <end position="754"/>
    </location>
</feature>
<organism evidence="3 4">
    <name type="scientific">Coprinopsis cinerea (strain Okayama-7 / 130 / ATCC MYA-4618 / FGSC 9003)</name>
    <name type="common">Inky cap fungus</name>
    <name type="synonym">Hormographiella aspergillata</name>
    <dbReference type="NCBI Taxonomy" id="240176"/>
    <lineage>
        <taxon>Eukaryota</taxon>
        <taxon>Fungi</taxon>
        <taxon>Dikarya</taxon>
        <taxon>Basidiomycota</taxon>
        <taxon>Agaricomycotina</taxon>
        <taxon>Agaricomycetes</taxon>
        <taxon>Agaricomycetidae</taxon>
        <taxon>Agaricales</taxon>
        <taxon>Agaricineae</taxon>
        <taxon>Psathyrellaceae</taxon>
        <taxon>Coprinopsis</taxon>
    </lineage>
</organism>
<feature type="region of interest" description="Disordered" evidence="1">
    <location>
        <begin position="166"/>
        <end position="188"/>
    </location>
</feature>
<dbReference type="Pfam" id="PF17667">
    <property type="entry name" value="Pkinase_fungal"/>
    <property type="match status" value="1"/>
</dbReference>
<sequence>MKPTTEPITPKRDPVAQAVFGAKSAPVGTTPRTGQDIANVDETTTALRIDIARLMNLEVVLCDAEAFLGYYMPKYDKDTAKHVLFLLATEKRQDGTTVLVPRHTSNTPVDSKQTGDDDEVSVNADGEGYEEGPEDSATEDEMDDGQGATSIFKKKARIVLEEADWDDDEEQYPDEFGGETTENTNDDGEEDWEEYIYPYFLNDFKHRPSMVKKTYLVNKKKRVANLRRVDEGSLFSTLTGIGNAVRDALRAKGVAINGYHILMCPNTTMTSGIDGCDQRIDAALTKKRDFKGITVYDVIVPFEFKVDCKNSIIFENRRQVVSHVNHTMSDDPRRLFMYAISIEDDLVSVWYFSRSHSAKAACFSMVERPDILVKVFISLFCATDQQLGFDPYVTLVEDHRFVYELPPNENRCKSLFYRTIECISHPRPLRLRGRSTRVWKVEQVQSKKDHTRVAGTGEMILKDVSLSSDTATEYDIQNMMFNDMDKLASDPNWRKRDILKDCSPEQLEELEGVLDSRRFRELFSCVKEHHVGNSGLLVIPYSWRLPSVFLRPKKLSHPCYNVRTNAAVDSPSKDEVLNDDSSQAKDSEEEMIPTQALVPRRQCRLVFHHVYTPLLNIRTMGDAMDILKGCVLALRVMFCAGWVHRDLSPGNILAARTSANGPWQVKLSDLEYAKRFPSDYSPSSTPKTASPHFLAYEVATKQPITFESHNEDTILGSEPEDMADNEKMAPVSHLTDLHTFQHDLESIWWLSIWLGTVKVDEKLPRQKFMDVVFPTKLGLDNRKDHERWRLLTDKTPLHEDKDLMNSLPRALSQTSFLQALELLKKHLLVEYKKRNLHGKQREIGSYSWIINGTFRGFFRTIDRSRQDWANIRLIEDPKPQRKSAKVKEPSDNLDAPPADPLTGQKRKFRQPIRFQFESDNRRGERTIAPLPRRKKGQGPSEPSPSLQTYNKPTQVNDSMGMGTNGEEDEAKQGRRKRARR</sequence>
<protein>
    <submittedName>
        <fullName evidence="3">Other/FunK1 protein kinase</fullName>
    </submittedName>
</protein>
<dbReference type="InterPro" id="IPR011009">
    <property type="entry name" value="Kinase-like_dom_sf"/>
</dbReference>
<dbReference type="Proteomes" id="UP000001861">
    <property type="component" value="Unassembled WGS sequence"/>
</dbReference>
<dbReference type="GeneID" id="6008560"/>
<dbReference type="EMBL" id="AACS02000009">
    <property type="protein sequence ID" value="EAU89722.2"/>
    <property type="molecule type" value="Genomic_DNA"/>
</dbReference>
<evidence type="ECO:0000259" key="2">
    <source>
        <dbReference type="Pfam" id="PF17667"/>
    </source>
</evidence>
<dbReference type="PANTHER" id="PTHR38248:SF2">
    <property type="entry name" value="FUNK1 11"/>
    <property type="match status" value="1"/>
</dbReference>
<dbReference type="RefSeq" id="XP_001832076.2">
    <property type="nucleotide sequence ID" value="XM_001832024.2"/>
</dbReference>
<keyword evidence="3" id="KW-0418">Kinase</keyword>
<feature type="compositionally biased region" description="Basic and acidic residues" evidence="1">
    <location>
        <begin position="571"/>
        <end position="586"/>
    </location>
</feature>
<dbReference type="VEuPathDB" id="FungiDB:CC1G_07447"/>
<feature type="compositionally biased region" description="Polar residues" evidence="1">
    <location>
        <begin position="943"/>
        <end position="957"/>
    </location>
</feature>
<feature type="compositionally biased region" description="Acidic residues" evidence="1">
    <location>
        <begin position="127"/>
        <end position="144"/>
    </location>
</feature>
<accession>A8NB76</accession>
<feature type="region of interest" description="Disordered" evidence="1">
    <location>
        <begin position="570"/>
        <end position="592"/>
    </location>
</feature>
<dbReference type="SUPFAM" id="SSF56112">
    <property type="entry name" value="Protein kinase-like (PK-like)"/>
    <property type="match status" value="1"/>
</dbReference>
<feature type="region of interest" description="Disordered" evidence="1">
    <location>
        <begin position="875"/>
        <end position="980"/>
    </location>
</feature>
<comment type="caution">
    <text evidence="3">The sequence shown here is derived from an EMBL/GenBank/DDBJ whole genome shotgun (WGS) entry which is preliminary data.</text>
</comment>
<feature type="compositionally biased region" description="Acidic residues" evidence="1">
    <location>
        <begin position="166"/>
        <end position="177"/>
    </location>
</feature>
<feature type="region of interest" description="Disordered" evidence="1">
    <location>
        <begin position="97"/>
        <end position="147"/>
    </location>
</feature>
<keyword evidence="3" id="KW-0808">Transferase</keyword>
<dbReference type="GO" id="GO:0016301">
    <property type="term" value="F:kinase activity"/>
    <property type="evidence" value="ECO:0007669"/>
    <property type="project" value="UniProtKB-KW"/>
</dbReference>